<gene>
    <name evidence="2" type="ORF">D1013_01630</name>
</gene>
<dbReference type="EMBL" id="CP032050">
    <property type="protein sequence ID" value="AYN66169.1"/>
    <property type="molecule type" value="Genomic_DNA"/>
</dbReference>
<dbReference type="OrthoDB" id="1438113at2"/>
<protein>
    <submittedName>
        <fullName evidence="2">Uncharacterized protein</fullName>
    </submittedName>
</protein>
<dbReference type="KEGG" id="emar:D1013_01630"/>
<feature type="chain" id="PRO_5018092138" evidence="1">
    <location>
        <begin position="20"/>
        <end position="199"/>
    </location>
</feature>
<dbReference type="Gene3D" id="2.40.160.20">
    <property type="match status" value="1"/>
</dbReference>
<accession>A0A3G2L1N9</accession>
<dbReference type="AlphaFoldDB" id="A0A3G2L1N9"/>
<dbReference type="InterPro" id="IPR011250">
    <property type="entry name" value="OMP/PagP_B-barrel"/>
</dbReference>
<keyword evidence="1" id="KW-0732">Signal</keyword>
<dbReference type="SUPFAM" id="SSF56925">
    <property type="entry name" value="OMPA-like"/>
    <property type="match status" value="1"/>
</dbReference>
<evidence type="ECO:0000256" key="1">
    <source>
        <dbReference type="SAM" id="SignalP"/>
    </source>
</evidence>
<feature type="signal peptide" evidence="1">
    <location>
        <begin position="1"/>
        <end position="19"/>
    </location>
</feature>
<dbReference type="RefSeq" id="WP_121847221.1">
    <property type="nucleotide sequence ID" value="NZ_CP032050.1"/>
</dbReference>
<proteinExistence type="predicted"/>
<sequence length="199" mass="22853">MNSKLLFCALFFASIGLCAQDKKWSVEANYPIIDEDGLNGVIDLGVKYRFVNLGIIQLGAGLNGSFFADRQHFYFDDNLEFDNKWKRLLLQPTVFGELNLPGISRLKPSVGVGYSVLLDEYDRKIVDSGYNESDSWGAFNANLGLSYDLTNRFFVKIQYDYLNHRQKWLAEADYENNVYRYETRGKSLNVFKAGIGFRF</sequence>
<keyword evidence="3" id="KW-1185">Reference proteome</keyword>
<name>A0A3G2L1N9_9FLAO</name>
<evidence type="ECO:0000313" key="2">
    <source>
        <dbReference type="EMBL" id="AYN66169.1"/>
    </source>
</evidence>
<evidence type="ECO:0000313" key="3">
    <source>
        <dbReference type="Proteomes" id="UP000276309"/>
    </source>
</evidence>
<reference evidence="2 3" key="1">
    <citation type="submission" date="2018-08" db="EMBL/GenBank/DDBJ databases">
        <title>The reduced genetic potential of extracellular carbohydrate catabolism in Euzebyella marina RN62, a Flavobacteriia bacterium isolated from the hadal water.</title>
        <authorList>
            <person name="Xue C."/>
        </authorList>
    </citation>
    <scope>NUCLEOTIDE SEQUENCE [LARGE SCALE GENOMIC DNA]</scope>
    <source>
        <strain evidence="2 3">RN62</strain>
    </source>
</reference>
<organism evidence="2 3">
    <name type="scientific">Euzebyella marina</name>
    <dbReference type="NCBI Taxonomy" id="1761453"/>
    <lineage>
        <taxon>Bacteria</taxon>
        <taxon>Pseudomonadati</taxon>
        <taxon>Bacteroidota</taxon>
        <taxon>Flavobacteriia</taxon>
        <taxon>Flavobacteriales</taxon>
        <taxon>Flavobacteriaceae</taxon>
        <taxon>Euzebyella</taxon>
    </lineage>
</organism>
<dbReference type="Proteomes" id="UP000276309">
    <property type="component" value="Chromosome"/>
</dbReference>